<dbReference type="Pfam" id="PF02464">
    <property type="entry name" value="CinA"/>
    <property type="match status" value="1"/>
</dbReference>
<dbReference type="AlphaFoldDB" id="A0A149S8N9"/>
<dbReference type="SUPFAM" id="SSF142433">
    <property type="entry name" value="CinA-like"/>
    <property type="match status" value="1"/>
</dbReference>
<dbReference type="NCBIfam" id="TIGR00199">
    <property type="entry name" value="PncC_domain"/>
    <property type="match status" value="1"/>
</dbReference>
<dbReference type="RefSeq" id="WP_010501733.1">
    <property type="nucleotide sequence ID" value="NZ_JABCQN010000003.1"/>
</dbReference>
<dbReference type="InterPro" id="IPR036653">
    <property type="entry name" value="CinA-like_C"/>
</dbReference>
<evidence type="ECO:0000259" key="1">
    <source>
        <dbReference type="Pfam" id="PF02464"/>
    </source>
</evidence>
<accession>A0A149S8N9</accession>
<dbReference type="Proteomes" id="UP000661006">
    <property type="component" value="Unassembled WGS sequence"/>
</dbReference>
<sequence length="161" mass="16921">MSETDFQTLSETVLKHLSDRKMRLVTVESCTGGMICAALTDIPGSSAFIEGGFVTYSNALKTSAAGVPEDILSRYGAVSEETAQAMAEGALWHATDATIAISVTGIAGPDGGTLTKPVGTVCFGLSIFQGASLTERHVFPGNRSDIRRATVRHALDMILKV</sequence>
<protein>
    <submittedName>
        <fullName evidence="2">CinA family protein</fullName>
    </submittedName>
</protein>
<reference evidence="2" key="2">
    <citation type="submission" date="2020-11" db="EMBL/GenBank/DDBJ databases">
        <title>Description of novel Gluconobacter species.</title>
        <authorList>
            <person name="Cleenwerck I."/>
            <person name="Cnockaert M."/>
            <person name="Borremans W."/>
            <person name="Wieme A.D."/>
            <person name="De Vuyst L."/>
            <person name="Vandamme P."/>
        </authorList>
    </citation>
    <scope>NUCLEOTIDE SEQUENCE</scope>
    <source>
        <strain evidence="2">R71697</strain>
    </source>
</reference>
<reference evidence="2" key="1">
    <citation type="submission" date="2020-04" db="EMBL/GenBank/DDBJ databases">
        <authorList>
            <person name="Sombolestani A."/>
        </authorList>
    </citation>
    <scope>NUCLEOTIDE SEQUENCE</scope>
    <source>
        <strain evidence="2">R71697</strain>
    </source>
</reference>
<proteinExistence type="predicted"/>
<feature type="domain" description="CinA C-terminal" evidence="1">
    <location>
        <begin position="7"/>
        <end position="160"/>
    </location>
</feature>
<evidence type="ECO:0000313" key="3">
    <source>
        <dbReference type="Proteomes" id="UP000661006"/>
    </source>
</evidence>
<gene>
    <name evidence="2" type="ORF">HKD32_08015</name>
</gene>
<dbReference type="EMBL" id="JABCQN010000003">
    <property type="protein sequence ID" value="MBF0870792.1"/>
    <property type="molecule type" value="Genomic_DNA"/>
</dbReference>
<organism evidence="2 3">
    <name type="scientific">Gluconobacter japonicus</name>
    <dbReference type="NCBI Taxonomy" id="376620"/>
    <lineage>
        <taxon>Bacteria</taxon>
        <taxon>Pseudomonadati</taxon>
        <taxon>Pseudomonadota</taxon>
        <taxon>Alphaproteobacteria</taxon>
        <taxon>Acetobacterales</taxon>
        <taxon>Acetobacteraceae</taxon>
        <taxon>Gluconobacter</taxon>
    </lineage>
</organism>
<evidence type="ECO:0000313" key="2">
    <source>
        <dbReference type="EMBL" id="MBF0870792.1"/>
    </source>
</evidence>
<name>A0A149S8N9_GLUJA</name>
<dbReference type="Gene3D" id="3.90.950.20">
    <property type="entry name" value="CinA-like"/>
    <property type="match status" value="1"/>
</dbReference>
<dbReference type="GeneID" id="81474639"/>
<dbReference type="InterPro" id="IPR008136">
    <property type="entry name" value="CinA_C"/>
</dbReference>
<comment type="caution">
    <text evidence="2">The sequence shown here is derived from an EMBL/GenBank/DDBJ whole genome shotgun (WGS) entry which is preliminary data.</text>
</comment>
<dbReference type="OrthoDB" id="9801454at2"/>